<dbReference type="PANTHER" id="PTHR40074">
    <property type="entry name" value="O-ACETYLTRANSFERASE WECH"/>
    <property type="match status" value="1"/>
</dbReference>
<evidence type="ECO:0000256" key="5">
    <source>
        <dbReference type="ARBA" id="ARBA00022989"/>
    </source>
</evidence>
<keyword evidence="9" id="KW-0012">Acyltransferase</keyword>
<feature type="transmembrane region" description="Helical" evidence="7">
    <location>
        <begin position="91"/>
        <end position="112"/>
    </location>
</feature>
<evidence type="ECO:0000259" key="8">
    <source>
        <dbReference type="Pfam" id="PF01757"/>
    </source>
</evidence>
<comment type="subcellular location">
    <subcellularLocation>
        <location evidence="1">Cell membrane</location>
        <topology evidence="1">Multi-pass membrane protein</topology>
    </subcellularLocation>
</comment>
<keyword evidence="3" id="KW-1003">Cell membrane</keyword>
<feature type="transmembrane region" description="Helical" evidence="7">
    <location>
        <begin position="306"/>
        <end position="326"/>
    </location>
</feature>
<evidence type="ECO:0000256" key="3">
    <source>
        <dbReference type="ARBA" id="ARBA00022475"/>
    </source>
</evidence>
<evidence type="ECO:0000256" key="7">
    <source>
        <dbReference type="SAM" id="Phobius"/>
    </source>
</evidence>
<dbReference type="GO" id="GO:0016746">
    <property type="term" value="F:acyltransferase activity"/>
    <property type="evidence" value="ECO:0007669"/>
    <property type="project" value="UniProtKB-KW"/>
</dbReference>
<keyword evidence="10" id="KW-1185">Reference proteome</keyword>
<dbReference type="Proteomes" id="UP000608071">
    <property type="component" value="Unassembled WGS sequence"/>
</dbReference>
<comment type="similarity">
    <text evidence="2">Belongs to the acyltransferase 3 family.</text>
</comment>
<dbReference type="InterPro" id="IPR002656">
    <property type="entry name" value="Acyl_transf_3_dom"/>
</dbReference>
<comment type="caution">
    <text evidence="9">The sequence shown here is derived from an EMBL/GenBank/DDBJ whole genome shotgun (WGS) entry which is preliminary data.</text>
</comment>
<reference evidence="9 10" key="1">
    <citation type="submission" date="2020-08" db="EMBL/GenBank/DDBJ databases">
        <title>A Genomic Blueprint of the Chicken Gut Microbiome.</title>
        <authorList>
            <person name="Gilroy R."/>
            <person name="Ravi A."/>
            <person name="Getino M."/>
            <person name="Pursley I."/>
            <person name="Horton D.L."/>
            <person name="Alikhan N.-F."/>
            <person name="Baker D."/>
            <person name="Gharbi K."/>
            <person name="Hall N."/>
            <person name="Watson M."/>
            <person name="Adriaenssens E.M."/>
            <person name="Foster-Nyarko E."/>
            <person name="Jarju S."/>
            <person name="Secka A."/>
            <person name="Antonio M."/>
            <person name="Oren A."/>
            <person name="Chaudhuri R."/>
            <person name="La Ragione R.M."/>
            <person name="Hildebrand F."/>
            <person name="Pallen M.J."/>
        </authorList>
    </citation>
    <scope>NUCLEOTIDE SEQUENCE [LARGE SCALE GENOMIC DNA]</scope>
    <source>
        <strain evidence="9 10">Sa2BVA9</strain>
    </source>
</reference>
<keyword evidence="5 7" id="KW-1133">Transmembrane helix</keyword>
<keyword evidence="6 7" id="KW-0472">Membrane</keyword>
<protein>
    <submittedName>
        <fullName evidence="9">Acyltransferase</fullName>
    </submittedName>
</protein>
<feature type="transmembrane region" description="Helical" evidence="7">
    <location>
        <begin position="132"/>
        <end position="152"/>
    </location>
</feature>
<dbReference type="Pfam" id="PF01757">
    <property type="entry name" value="Acyl_transf_3"/>
    <property type="match status" value="1"/>
</dbReference>
<feature type="transmembrane region" description="Helical" evidence="7">
    <location>
        <begin position="210"/>
        <end position="229"/>
    </location>
</feature>
<sequence>MSSKPRITAIETLRGMSFLAVVLQHSIAHYAYVPEVTYTDGVMMSVLLMLSKFAVPAFLFITGMVLFYNYEDRFTSGTFIKRRITDIFLPYLIWSLIYILFYAWQTAGLAGFSSLDLGGILTKLLTGKSSYHLWYIIMIMQLYLLFPIIRQGVLLLRNKYRETILLYFLLMMGVIYFILMFYRGKIGVTAEVADIPFITPWLTVYADRNVLYFFFYFLLGAAAGLYPNWWQSMVWKSRMLFVPLFLLFTGYYVYELSGQFLTPDGLYIQFNRVTLLKPDMALYLVISLFVVYFIAMRLPEGKCSRLFADIGNLSFGAYLMHALMLIGTYKIEAVLYPNWNVPWKMLFTWLIASLLSLGATRLIAYLKIGKWAVGIHIPTRKNNR</sequence>
<keyword evidence="9" id="KW-0808">Transferase</keyword>
<evidence type="ECO:0000256" key="4">
    <source>
        <dbReference type="ARBA" id="ARBA00022692"/>
    </source>
</evidence>
<organism evidence="9 10">
    <name type="scientific">Paenibacillus gallinarum</name>
    <dbReference type="NCBI Taxonomy" id="2762232"/>
    <lineage>
        <taxon>Bacteria</taxon>
        <taxon>Bacillati</taxon>
        <taxon>Bacillota</taxon>
        <taxon>Bacilli</taxon>
        <taxon>Bacillales</taxon>
        <taxon>Paenibacillaceae</taxon>
        <taxon>Paenibacillus</taxon>
    </lineage>
</organism>
<proteinExistence type="inferred from homology"/>
<feature type="transmembrane region" description="Helical" evidence="7">
    <location>
        <begin position="53"/>
        <end position="70"/>
    </location>
</feature>
<accession>A0ABR8SV14</accession>
<keyword evidence="4 7" id="KW-0812">Transmembrane</keyword>
<feature type="transmembrane region" description="Helical" evidence="7">
    <location>
        <begin position="346"/>
        <end position="366"/>
    </location>
</feature>
<dbReference type="PANTHER" id="PTHR40074:SF2">
    <property type="entry name" value="O-ACETYLTRANSFERASE WECH"/>
    <property type="match status" value="1"/>
</dbReference>
<feature type="domain" description="Acyltransferase 3" evidence="8">
    <location>
        <begin position="8"/>
        <end position="359"/>
    </location>
</feature>
<feature type="transmembrane region" description="Helical" evidence="7">
    <location>
        <begin position="164"/>
        <end position="182"/>
    </location>
</feature>
<evidence type="ECO:0000256" key="1">
    <source>
        <dbReference type="ARBA" id="ARBA00004651"/>
    </source>
</evidence>
<feature type="transmembrane region" description="Helical" evidence="7">
    <location>
        <begin position="12"/>
        <end position="33"/>
    </location>
</feature>
<feature type="transmembrane region" description="Helical" evidence="7">
    <location>
        <begin position="281"/>
        <end position="299"/>
    </location>
</feature>
<dbReference type="RefSeq" id="WP_191798535.1">
    <property type="nucleotide sequence ID" value="NZ_JACSQL010000001.1"/>
</dbReference>
<name>A0ABR8SV14_9BACL</name>
<feature type="transmembrane region" description="Helical" evidence="7">
    <location>
        <begin position="241"/>
        <end position="261"/>
    </location>
</feature>
<evidence type="ECO:0000256" key="2">
    <source>
        <dbReference type="ARBA" id="ARBA00007400"/>
    </source>
</evidence>
<gene>
    <name evidence="9" type="ORF">H9647_04670</name>
</gene>
<evidence type="ECO:0000313" key="10">
    <source>
        <dbReference type="Proteomes" id="UP000608071"/>
    </source>
</evidence>
<evidence type="ECO:0000313" key="9">
    <source>
        <dbReference type="EMBL" id="MBD7967345.1"/>
    </source>
</evidence>
<dbReference type="EMBL" id="JACSQL010000001">
    <property type="protein sequence ID" value="MBD7967345.1"/>
    <property type="molecule type" value="Genomic_DNA"/>
</dbReference>
<evidence type="ECO:0000256" key="6">
    <source>
        <dbReference type="ARBA" id="ARBA00023136"/>
    </source>
</evidence>